<dbReference type="Gene3D" id="3.30.830.10">
    <property type="entry name" value="Metalloenzyme, LuxS/M16 peptidase-like"/>
    <property type="match status" value="4"/>
</dbReference>
<dbReference type="InterPro" id="IPR011765">
    <property type="entry name" value="Pept_M16_N"/>
</dbReference>
<feature type="region of interest" description="Disordered" evidence="2">
    <location>
        <begin position="942"/>
        <end position="965"/>
    </location>
</feature>
<evidence type="ECO:0000256" key="2">
    <source>
        <dbReference type="SAM" id="MobiDB-lite"/>
    </source>
</evidence>
<dbReference type="InterPro" id="IPR007863">
    <property type="entry name" value="Peptidase_M16_C"/>
</dbReference>
<dbReference type="OrthoDB" id="9811314at2"/>
<dbReference type="Pfam" id="PF05193">
    <property type="entry name" value="Peptidase_M16_C"/>
    <property type="match status" value="2"/>
</dbReference>
<feature type="domain" description="Peptidase M16 C-terminal" evidence="5">
    <location>
        <begin position="674"/>
        <end position="851"/>
    </location>
</feature>
<feature type="compositionally biased region" description="Polar residues" evidence="2">
    <location>
        <begin position="948"/>
        <end position="965"/>
    </location>
</feature>
<dbReference type="Proteomes" id="UP000274271">
    <property type="component" value="Unassembled WGS sequence"/>
</dbReference>
<dbReference type="InterPro" id="IPR050361">
    <property type="entry name" value="MPP/UQCRC_Complex"/>
</dbReference>
<evidence type="ECO:0000256" key="3">
    <source>
        <dbReference type="SAM" id="SignalP"/>
    </source>
</evidence>
<dbReference type="GO" id="GO:0046872">
    <property type="term" value="F:metal ion binding"/>
    <property type="evidence" value="ECO:0007669"/>
    <property type="project" value="InterPro"/>
</dbReference>
<dbReference type="PANTHER" id="PTHR11851">
    <property type="entry name" value="METALLOPROTEASE"/>
    <property type="match status" value="1"/>
</dbReference>
<organism evidence="6 7">
    <name type="scientific">Larkinella knui</name>
    <dbReference type="NCBI Taxonomy" id="2025310"/>
    <lineage>
        <taxon>Bacteria</taxon>
        <taxon>Pseudomonadati</taxon>
        <taxon>Bacteroidota</taxon>
        <taxon>Cytophagia</taxon>
        <taxon>Cytophagales</taxon>
        <taxon>Spirosomataceae</taxon>
        <taxon>Larkinella</taxon>
    </lineage>
</organism>
<comment type="similarity">
    <text evidence="1">Belongs to the peptidase M16 family.</text>
</comment>
<name>A0A3P1CPC1_9BACT</name>
<feature type="chain" id="PRO_5018245327" evidence="3">
    <location>
        <begin position="22"/>
        <end position="965"/>
    </location>
</feature>
<dbReference type="Pfam" id="PF00675">
    <property type="entry name" value="Peptidase_M16"/>
    <property type="match status" value="2"/>
</dbReference>
<feature type="signal peptide" evidence="3">
    <location>
        <begin position="1"/>
        <end position="21"/>
    </location>
</feature>
<protein>
    <submittedName>
        <fullName evidence="6">Insulinase family protein</fullName>
    </submittedName>
</protein>
<evidence type="ECO:0000259" key="5">
    <source>
        <dbReference type="Pfam" id="PF05193"/>
    </source>
</evidence>
<evidence type="ECO:0000259" key="4">
    <source>
        <dbReference type="Pfam" id="PF00675"/>
    </source>
</evidence>
<gene>
    <name evidence="6" type="ORF">EHT87_11220</name>
</gene>
<evidence type="ECO:0000313" key="7">
    <source>
        <dbReference type="Proteomes" id="UP000274271"/>
    </source>
</evidence>
<accession>A0A3P1CPC1</accession>
<reference evidence="6 7" key="1">
    <citation type="submission" date="2018-11" db="EMBL/GenBank/DDBJ databases">
        <authorList>
            <person name="Zhou Z."/>
            <person name="Wang G."/>
        </authorList>
    </citation>
    <scope>NUCLEOTIDE SEQUENCE [LARGE SCALE GENOMIC DNA]</scope>
    <source>
        <strain evidence="6 7">KCTC42998</strain>
    </source>
</reference>
<feature type="domain" description="Peptidase M16 N-terminal" evidence="4">
    <location>
        <begin position="52"/>
        <end position="168"/>
    </location>
</feature>
<proteinExistence type="inferred from homology"/>
<dbReference type="SUPFAM" id="SSF63411">
    <property type="entry name" value="LuxS/MPP-like metallohydrolase"/>
    <property type="match status" value="4"/>
</dbReference>
<dbReference type="InterPro" id="IPR011249">
    <property type="entry name" value="Metalloenz_LuxS/M16"/>
</dbReference>
<dbReference type="AlphaFoldDB" id="A0A3P1CPC1"/>
<comment type="caution">
    <text evidence="6">The sequence shown here is derived from an EMBL/GenBank/DDBJ whole genome shotgun (WGS) entry which is preliminary data.</text>
</comment>
<evidence type="ECO:0000256" key="1">
    <source>
        <dbReference type="ARBA" id="ARBA00007261"/>
    </source>
</evidence>
<keyword evidence="3" id="KW-0732">Signal</keyword>
<keyword evidence="7" id="KW-1185">Reference proteome</keyword>
<dbReference type="PANTHER" id="PTHR11851:SF49">
    <property type="entry name" value="MITOCHONDRIAL-PROCESSING PEPTIDASE SUBUNIT ALPHA"/>
    <property type="match status" value="1"/>
</dbReference>
<evidence type="ECO:0000313" key="6">
    <source>
        <dbReference type="EMBL" id="RRB15115.1"/>
    </source>
</evidence>
<sequence>MKKLRYSIGLLGLMLTHLAFSQTKLVETVTRKEGELIIPYQKYVLPNGLTLVVHEDHSDPIVHVDVTYHVGSAREEIGKSGFAHFFEHMMFQGSDHVADDEHFKLVTEAGGTLNGTTNGDRTNYFETVPSNQLERALWLEADRMGFLLDAVTQKKFEIQRATVKNERGQNYDNRPYGLAYEYTAKNLYPYGHPYSWLTIGYIEDLNRVNVNDLKNFFLRWYGPNNAVLTIGGDVDPKQVVQLTEKYFGSILKGPEVTKTIVPPVVVDKDRYVSYEDNIRFPMLRITYPTVARFHPDEAPLDALAQILGGGKSSLFYKNLVKTEKAVQANVGHPANELAGEFTFTVLPFPNVRLDSAEAIIRNSLTEFEARGVTDDDLAQFKATREAEIVNYLSSVAGKVSQLASFQTFTGSPNYLPTELKRYQALTKADIMRVYNQYIKGKKAVILTVYPKDKKEMVAHPDNYTVVTEGYKAPNYGYEGLKYAKAKDSFDRSKKPASGASPTLKVPPFWTDKLPNGLKMIGTKNDEVPNVTLLFSVKGGHTLSANDPSKAGIAQLTAALMNEATQNFSNEEINAKLEKLGSTIQIYASTEEIQVSVSSLTKNLDATLALVEEKMFRPKFATEDFDRLKKQQIELISNQSTQPVVIANKAYNRLLYGPDNIRAVPTSGTVKTVESITLADVKAFYQQNFSPSVTNLVIVGDVEKAALLPKLDFLKKWAAKPVALPKAPVAKKVDKTRIYLIDKDKAAQSEIRIGYLTDLPFDATGDYYRAGLANYILGGAFNSRINMNLREDKGWTYGARSAFGSTKTPGPFTASAGVKAAATDSSVVEFIKEITNYGKTGITEDELAFLKSSVGQRDALRYETSFQKALFLNQIIDYDLPGNFVEQQSQILQKMTKKEIDAIAKKHLPVNNMIITVVGNKSAVKPGLQRLGYEVVELDKEGNPAAAEGTSTPAALGGASSTTPKK</sequence>
<dbReference type="EMBL" id="RQJP01000002">
    <property type="protein sequence ID" value="RRB15115.1"/>
    <property type="molecule type" value="Genomic_DNA"/>
</dbReference>
<dbReference type="RefSeq" id="WP_124906719.1">
    <property type="nucleotide sequence ID" value="NZ_RQJP01000002.1"/>
</dbReference>
<feature type="domain" description="Peptidase M16 C-terminal" evidence="5">
    <location>
        <begin position="208"/>
        <end position="382"/>
    </location>
</feature>
<feature type="domain" description="Peptidase M16 N-terminal" evidence="4">
    <location>
        <begin position="526"/>
        <end position="642"/>
    </location>
</feature>